<dbReference type="PANTHER" id="PTHR48470">
    <property type="entry name" value="CELL DIVISION CONTROL PROTEIN 48 C ISOFORM 1"/>
    <property type="match status" value="1"/>
</dbReference>
<dbReference type="GO" id="GO:0051301">
    <property type="term" value="P:cell division"/>
    <property type="evidence" value="ECO:0007669"/>
    <property type="project" value="UniProtKB-KW"/>
</dbReference>
<feature type="domain" description="ATPase AAA-type core" evidence="1">
    <location>
        <begin position="1"/>
        <end position="59"/>
    </location>
</feature>
<evidence type="ECO:0000313" key="2">
    <source>
        <dbReference type="EMBL" id="PHT52215.1"/>
    </source>
</evidence>
<protein>
    <submittedName>
        <fullName evidence="2">Cell division control protein 48-like protein C</fullName>
    </submittedName>
</protein>
<gene>
    <name evidence="2" type="ORF">CQW23_06677</name>
</gene>
<dbReference type="GO" id="GO:0016887">
    <property type="term" value="F:ATP hydrolysis activity"/>
    <property type="evidence" value="ECO:0007669"/>
    <property type="project" value="InterPro"/>
</dbReference>
<dbReference type="InterPro" id="IPR027417">
    <property type="entry name" value="P-loop_NTPase"/>
</dbReference>
<proteinExistence type="predicted"/>
<dbReference type="Pfam" id="PF00004">
    <property type="entry name" value="AAA"/>
    <property type="match status" value="1"/>
</dbReference>
<sequence>MDALTTKRGNEGGWVVERLLNRLLIELDGADQRKGVYVIGATNSLKSWTEPFFKPGRLQYVPLPSPDERGLIVIALGRKKPIDASVDLMTMGRDDACKMLVEWT</sequence>
<dbReference type="AlphaFoldDB" id="A0A2G2X3Z5"/>
<dbReference type="Proteomes" id="UP000224567">
    <property type="component" value="Unassembled WGS sequence"/>
</dbReference>
<dbReference type="EMBL" id="MLFT02000003">
    <property type="protein sequence ID" value="PHT52215.1"/>
    <property type="molecule type" value="Genomic_DNA"/>
</dbReference>
<comment type="caution">
    <text evidence="2">The sequence shown here is derived from an EMBL/GenBank/DDBJ whole genome shotgun (WGS) entry which is preliminary data.</text>
</comment>
<organism evidence="2 3">
    <name type="scientific">Capsicum baccatum</name>
    <name type="common">Peruvian pepper</name>
    <dbReference type="NCBI Taxonomy" id="33114"/>
    <lineage>
        <taxon>Eukaryota</taxon>
        <taxon>Viridiplantae</taxon>
        <taxon>Streptophyta</taxon>
        <taxon>Embryophyta</taxon>
        <taxon>Tracheophyta</taxon>
        <taxon>Spermatophyta</taxon>
        <taxon>Magnoliopsida</taxon>
        <taxon>eudicotyledons</taxon>
        <taxon>Gunneridae</taxon>
        <taxon>Pentapetalae</taxon>
        <taxon>asterids</taxon>
        <taxon>lamiids</taxon>
        <taxon>Solanales</taxon>
        <taxon>Solanaceae</taxon>
        <taxon>Solanoideae</taxon>
        <taxon>Capsiceae</taxon>
        <taxon>Capsicum</taxon>
    </lineage>
</organism>
<dbReference type="PANTHER" id="PTHR48470:SF1">
    <property type="entry name" value="CELL DIVISION CONTROL PROTEIN 48 C ISOFORM 1"/>
    <property type="match status" value="1"/>
</dbReference>
<dbReference type="InterPro" id="IPR055278">
    <property type="entry name" value="CDC48c"/>
</dbReference>
<dbReference type="InterPro" id="IPR003959">
    <property type="entry name" value="ATPase_AAA_core"/>
</dbReference>
<evidence type="ECO:0000259" key="1">
    <source>
        <dbReference type="Pfam" id="PF00004"/>
    </source>
</evidence>
<dbReference type="STRING" id="33114.A0A2G2X3Z5"/>
<dbReference type="OrthoDB" id="1685060at2759"/>
<name>A0A2G2X3Z5_CAPBA</name>
<dbReference type="Gene3D" id="1.10.8.60">
    <property type="match status" value="1"/>
</dbReference>
<dbReference type="GO" id="GO:0005524">
    <property type="term" value="F:ATP binding"/>
    <property type="evidence" value="ECO:0007669"/>
    <property type="project" value="InterPro"/>
</dbReference>
<accession>A0A2G2X3Z5</accession>
<keyword evidence="3" id="KW-1185">Reference proteome</keyword>
<dbReference type="SUPFAM" id="SSF52540">
    <property type="entry name" value="P-loop containing nucleoside triphosphate hydrolases"/>
    <property type="match status" value="1"/>
</dbReference>
<evidence type="ECO:0000313" key="3">
    <source>
        <dbReference type="Proteomes" id="UP000224567"/>
    </source>
</evidence>
<dbReference type="Gene3D" id="3.40.50.300">
    <property type="entry name" value="P-loop containing nucleotide triphosphate hydrolases"/>
    <property type="match status" value="1"/>
</dbReference>
<reference evidence="3" key="2">
    <citation type="journal article" date="2017" name="J. Anim. Genet.">
        <title>Multiple reference genome sequences of hot pepper reveal the massive evolution of plant disease resistance genes by retroduplication.</title>
        <authorList>
            <person name="Kim S."/>
            <person name="Park J."/>
            <person name="Yeom S.-I."/>
            <person name="Kim Y.-M."/>
            <person name="Seo E."/>
            <person name="Kim K.-T."/>
            <person name="Kim M.-S."/>
            <person name="Lee J.M."/>
            <person name="Cheong K."/>
            <person name="Shin H.-S."/>
            <person name="Kim S.-B."/>
            <person name="Han K."/>
            <person name="Lee J."/>
            <person name="Park M."/>
            <person name="Lee H.-A."/>
            <person name="Lee H.-Y."/>
            <person name="Lee Y."/>
            <person name="Oh S."/>
            <person name="Lee J.H."/>
            <person name="Choi E."/>
            <person name="Choi E."/>
            <person name="Lee S.E."/>
            <person name="Jeon J."/>
            <person name="Kim H."/>
            <person name="Choi G."/>
            <person name="Song H."/>
            <person name="Lee J."/>
            <person name="Lee S.-C."/>
            <person name="Kwon J.-K."/>
            <person name="Lee H.-Y."/>
            <person name="Koo N."/>
            <person name="Hong Y."/>
            <person name="Kim R.W."/>
            <person name="Kang W.-H."/>
            <person name="Huh J.H."/>
            <person name="Kang B.-C."/>
            <person name="Yang T.-J."/>
            <person name="Lee Y.-H."/>
            <person name="Bennetzen J.L."/>
            <person name="Choi D."/>
        </authorList>
    </citation>
    <scope>NUCLEOTIDE SEQUENCE [LARGE SCALE GENOMIC DNA]</scope>
    <source>
        <strain evidence="3">cv. PBC81</strain>
    </source>
</reference>
<reference evidence="2 3" key="1">
    <citation type="journal article" date="2017" name="Genome Biol.">
        <title>New reference genome sequences of hot pepper reveal the massive evolution of plant disease-resistance genes by retroduplication.</title>
        <authorList>
            <person name="Kim S."/>
            <person name="Park J."/>
            <person name="Yeom S.I."/>
            <person name="Kim Y.M."/>
            <person name="Seo E."/>
            <person name="Kim K.T."/>
            <person name="Kim M.S."/>
            <person name="Lee J.M."/>
            <person name="Cheong K."/>
            <person name="Shin H.S."/>
            <person name="Kim S.B."/>
            <person name="Han K."/>
            <person name="Lee J."/>
            <person name="Park M."/>
            <person name="Lee H.A."/>
            <person name="Lee H.Y."/>
            <person name="Lee Y."/>
            <person name="Oh S."/>
            <person name="Lee J.H."/>
            <person name="Choi E."/>
            <person name="Choi E."/>
            <person name="Lee S.E."/>
            <person name="Jeon J."/>
            <person name="Kim H."/>
            <person name="Choi G."/>
            <person name="Song H."/>
            <person name="Lee J."/>
            <person name="Lee S.C."/>
            <person name="Kwon J.K."/>
            <person name="Lee H.Y."/>
            <person name="Koo N."/>
            <person name="Hong Y."/>
            <person name="Kim R.W."/>
            <person name="Kang W.H."/>
            <person name="Huh J.H."/>
            <person name="Kang B.C."/>
            <person name="Yang T.J."/>
            <person name="Lee Y.H."/>
            <person name="Bennetzen J.L."/>
            <person name="Choi D."/>
        </authorList>
    </citation>
    <scope>NUCLEOTIDE SEQUENCE [LARGE SCALE GENOMIC DNA]</scope>
    <source>
        <strain evidence="3">cv. PBC81</strain>
    </source>
</reference>